<dbReference type="PANTHER" id="PTHR43124:SF3">
    <property type="entry name" value="CHLORAMPHENICOL EFFLUX PUMP RV0191"/>
    <property type="match status" value="1"/>
</dbReference>
<proteinExistence type="predicted"/>
<feature type="transmembrane region" description="Helical" evidence="6">
    <location>
        <begin position="257"/>
        <end position="276"/>
    </location>
</feature>
<dbReference type="InterPro" id="IPR036259">
    <property type="entry name" value="MFS_trans_sf"/>
</dbReference>
<evidence type="ECO:0000259" key="7">
    <source>
        <dbReference type="PROSITE" id="PS50850"/>
    </source>
</evidence>
<keyword evidence="2" id="KW-1003">Cell membrane</keyword>
<dbReference type="CDD" id="cd17324">
    <property type="entry name" value="MFS_NepI_like"/>
    <property type="match status" value="1"/>
</dbReference>
<feature type="transmembrane region" description="Helical" evidence="6">
    <location>
        <begin position="62"/>
        <end position="86"/>
    </location>
</feature>
<dbReference type="InterPro" id="IPR020846">
    <property type="entry name" value="MFS_dom"/>
</dbReference>
<dbReference type="SUPFAM" id="SSF103473">
    <property type="entry name" value="MFS general substrate transporter"/>
    <property type="match status" value="1"/>
</dbReference>
<feature type="transmembrane region" description="Helical" evidence="6">
    <location>
        <begin position="37"/>
        <end position="55"/>
    </location>
</feature>
<feature type="transmembrane region" description="Helical" evidence="6">
    <location>
        <begin position="196"/>
        <end position="215"/>
    </location>
</feature>
<feature type="transmembrane region" description="Helical" evidence="6">
    <location>
        <begin position="315"/>
        <end position="333"/>
    </location>
</feature>
<evidence type="ECO:0000256" key="6">
    <source>
        <dbReference type="SAM" id="Phobius"/>
    </source>
</evidence>
<evidence type="ECO:0000313" key="9">
    <source>
        <dbReference type="Proteomes" id="UP000318380"/>
    </source>
</evidence>
<accession>A0A561BK56</accession>
<dbReference type="EMBL" id="VIVK01000001">
    <property type="protein sequence ID" value="TWD79257.1"/>
    <property type="molecule type" value="Genomic_DNA"/>
</dbReference>
<keyword evidence="9" id="KW-1185">Reference proteome</keyword>
<dbReference type="Gene3D" id="1.20.1250.20">
    <property type="entry name" value="MFS general substrate transporter like domains"/>
    <property type="match status" value="1"/>
</dbReference>
<keyword evidence="3 6" id="KW-0812">Transmembrane</keyword>
<protein>
    <submittedName>
        <fullName evidence="8">Putative MFS family arabinose efflux permease</fullName>
    </submittedName>
</protein>
<name>A0A561BK56_9ACTN</name>
<evidence type="ECO:0000256" key="1">
    <source>
        <dbReference type="ARBA" id="ARBA00004651"/>
    </source>
</evidence>
<evidence type="ECO:0000256" key="3">
    <source>
        <dbReference type="ARBA" id="ARBA00022692"/>
    </source>
</evidence>
<feature type="transmembrane region" description="Helical" evidence="6">
    <location>
        <begin position="282"/>
        <end position="303"/>
    </location>
</feature>
<feature type="transmembrane region" description="Helical" evidence="6">
    <location>
        <begin position="345"/>
        <end position="362"/>
    </location>
</feature>
<keyword evidence="4 6" id="KW-1133">Transmembrane helix</keyword>
<dbReference type="PANTHER" id="PTHR43124">
    <property type="entry name" value="PURINE EFFLUX PUMP PBUE"/>
    <property type="match status" value="1"/>
</dbReference>
<evidence type="ECO:0000256" key="2">
    <source>
        <dbReference type="ARBA" id="ARBA00022475"/>
    </source>
</evidence>
<gene>
    <name evidence="8" type="ORF">FB561_0313</name>
</gene>
<comment type="subcellular location">
    <subcellularLocation>
        <location evidence="1">Cell membrane</location>
        <topology evidence="1">Multi-pass membrane protein</topology>
    </subcellularLocation>
</comment>
<sequence>MAGAVFTVVTAEMMPVGLLTPMGAALSVTEGTAGLALTVTGLVSAVTAPILPLALGRLDRRVVLVTLMALLGLATLLAAVATSFAVLMVARVLTGISLGGVWLLTVGLAARLVPERSVGPASSLIFSGIGIASVLGIPAGTYLGEFAGWRWAFAAVGVVAFVLAAALAVTLPKLPAATAVRRCDVGDALRDRRIRVGLVLVALLVTAHFSAYTYVRPLLETLADLQPALIGTLLLAYGVAGVAGNFAAGATRSPRRALLLIAIGLTLAVPALAILGTTIPGALVLLVFWGLAYGGVTVSTQNWQRAATPRSTEAAAALLVGVFNGAIGLGALTGGRVVDAIGPTAVPWLTGALALTALLVLATSRSTNPQRTAARDHTGGG</sequence>
<keyword evidence="5 6" id="KW-0472">Membrane</keyword>
<evidence type="ECO:0000256" key="4">
    <source>
        <dbReference type="ARBA" id="ARBA00022989"/>
    </source>
</evidence>
<dbReference type="PROSITE" id="PS50850">
    <property type="entry name" value="MFS"/>
    <property type="match status" value="1"/>
</dbReference>
<evidence type="ECO:0000256" key="5">
    <source>
        <dbReference type="ARBA" id="ARBA00023136"/>
    </source>
</evidence>
<dbReference type="Proteomes" id="UP000318380">
    <property type="component" value="Unassembled WGS sequence"/>
</dbReference>
<feature type="transmembrane region" description="Helical" evidence="6">
    <location>
        <begin position="124"/>
        <end position="143"/>
    </location>
</feature>
<dbReference type="AlphaFoldDB" id="A0A561BK56"/>
<feature type="transmembrane region" description="Helical" evidence="6">
    <location>
        <begin position="92"/>
        <end position="112"/>
    </location>
</feature>
<feature type="transmembrane region" description="Helical" evidence="6">
    <location>
        <begin position="227"/>
        <end position="250"/>
    </location>
</feature>
<feature type="domain" description="Major facilitator superfamily (MFS) profile" evidence="7">
    <location>
        <begin position="1"/>
        <end position="369"/>
    </location>
</feature>
<dbReference type="OrthoDB" id="9814237at2"/>
<comment type="caution">
    <text evidence="8">The sequence shown here is derived from an EMBL/GenBank/DDBJ whole genome shotgun (WGS) entry which is preliminary data.</text>
</comment>
<dbReference type="GO" id="GO:0022857">
    <property type="term" value="F:transmembrane transporter activity"/>
    <property type="evidence" value="ECO:0007669"/>
    <property type="project" value="InterPro"/>
</dbReference>
<dbReference type="RefSeq" id="WP_145802245.1">
    <property type="nucleotide sequence ID" value="NZ_VIVK01000001.1"/>
</dbReference>
<dbReference type="InterPro" id="IPR011701">
    <property type="entry name" value="MFS"/>
</dbReference>
<dbReference type="GO" id="GO:0005886">
    <property type="term" value="C:plasma membrane"/>
    <property type="evidence" value="ECO:0007669"/>
    <property type="project" value="UniProtKB-SubCell"/>
</dbReference>
<dbReference type="Pfam" id="PF07690">
    <property type="entry name" value="MFS_1"/>
    <property type="match status" value="1"/>
</dbReference>
<organism evidence="8 9">
    <name type="scientific">Kribbella amoyensis</name>
    <dbReference type="NCBI Taxonomy" id="996641"/>
    <lineage>
        <taxon>Bacteria</taxon>
        <taxon>Bacillati</taxon>
        <taxon>Actinomycetota</taxon>
        <taxon>Actinomycetes</taxon>
        <taxon>Propionibacteriales</taxon>
        <taxon>Kribbellaceae</taxon>
        <taxon>Kribbella</taxon>
    </lineage>
</organism>
<evidence type="ECO:0000313" key="8">
    <source>
        <dbReference type="EMBL" id="TWD79257.1"/>
    </source>
</evidence>
<dbReference type="InterPro" id="IPR050189">
    <property type="entry name" value="MFS_Efflux_Transporters"/>
</dbReference>
<reference evidence="8 9" key="1">
    <citation type="submission" date="2019-06" db="EMBL/GenBank/DDBJ databases">
        <title>Sequencing the genomes of 1000 actinobacteria strains.</title>
        <authorList>
            <person name="Klenk H.-P."/>
        </authorList>
    </citation>
    <scope>NUCLEOTIDE SEQUENCE [LARGE SCALE GENOMIC DNA]</scope>
    <source>
        <strain evidence="8 9">DSM 24683</strain>
    </source>
</reference>
<feature type="transmembrane region" description="Helical" evidence="6">
    <location>
        <begin position="149"/>
        <end position="171"/>
    </location>
</feature>